<keyword evidence="1" id="KW-0472">Membrane</keyword>
<feature type="transmembrane region" description="Helical" evidence="1">
    <location>
        <begin position="145"/>
        <end position="166"/>
    </location>
</feature>
<dbReference type="KEGG" id="shs:STEHIDRAFT_87297"/>
<name>R7RZR2_STEHR</name>
<reference evidence="3" key="1">
    <citation type="journal article" date="2012" name="Science">
        <title>The Paleozoic origin of enzymatic lignin decomposition reconstructed from 31 fungal genomes.</title>
        <authorList>
            <person name="Floudas D."/>
            <person name="Binder M."/>
            <person name="Riley R."/>
            <person name="Barry K."/>
            <person name="Blanchette R.A."/>
            <person name="Henrissat B."/>
            <person name="Martinez A.T."/>
            <person name="Otillar R."/>
            <person name="Spatafora J.W."/>
            <person name="Yadav J.S."/>
            <person name="Aerts A."/>
            <person name="Benoit I."/>
            <person name="Boyd A."/>
            <person name="Carlson A."/>
            <person name="Copeland A."/>
            <person name="Coutinho P.M."/>
            <person name="de Vries R.P."/>
            <person name="Ferreira P."/>
            <person name="Findley K."/>
            <person name="Foster B."/>
            <person name="Gaskell J."/>
            <person name="Glotzer D."/>
            <person name="Gorecki P."/>
            <person name="Heitman J."/>
            <person name="Hesse C."/>
            <person name="Hori C."/>
            <person name="Igarashi K."/>
            <person name="Jurgens J.A."/>
            <person name="Kallen N."/>
            <person name="Kersten P."/>
            <person name="Kohler A."/>
            <person name="Kuees U."/>
            <person name="Kumar T.K.A."/>
            <person name="Kuo A."/>
            <person name="LaButti K."/>
            <person name="Larrondo L.F."/>
            <person name="Lindquist E."/>
            <person name="Ling A."/>
            <person name="Lombard V."/>
            <person name="Lucas S."/>
            <person name="Lundell T."/>
            <person name="Martin R."/>
            <person name="McLaughlin D.J."/>
            <person name="Morgenstern I."/>
            <person name="Morin E."/>
            <person name="Murat C."/>
            <person name="Nagy L.G."/>
            <person name="Nolan M."/>
            <person name="Ohm R.A."/>
            <person name="Patyshakuliyeva A."/>
            <person name="Rokas A."/>
            <person name="Ruiz-Duenas F.J."/>
            <person name="Sabat G."/>
            <person name="Salamov A."/>
            <person name="Samejima M."/>
            <person name="Schmutz J."/>
            <person name="Slot J.C."/>
            <person name="St John F."/>
            <person name="Stenlid J."/>
            <person name="Sun H."/>
            <person name="Sun S."/>
            <person name="Syed K."/>
            <person name="Tsang A."/>
            <person name="Wiebenga A."/>
            <person name="Young D."/>
            <person name="Pisabarro A."/>
            <person name="Eastwood D.C."/>
            <person name="Martin F."/>
            <person name="Cullen D."/>
            <person name="Grigoriev I.V."/>
            <person name="Hibbett D.S."/>
        </authorList>
    </citation>
    <scope>NUCLEOTIDE SEQUENCE [LARGE SCALE GENOMIC DNA]</scope>
    <source>
        <strain evidence="3">FP-91666</strain>
    </source>
</reference>
<dbReference type="eggNOG" id="ENOG502SM65">
    <property type="taxonomic scope" value="Eukaryota"/>
</dbReference>
<organism evidence="2 3">
    <name type="scientific">Stereum hirsutum (strain FP-91666)</name>
    <name type="common">White-rot fungus</name>
    <dbReference type="NCBI Taxonomy" id="721885"/>
    <lineage>
        <taxon>Eukaryota</taxon>
        <taxon>Fungi</taxon>
        <taxon>Dikarya</taxon>
        <taxon>Basidiomycota</taxon>
        <taxon>Agaricomycotina</taxon>
        <taxon>Agaricomycetes</taxon>
        <taxon>Russulales</taxon>
        <taxon>Stereaceae</taxon>
        <taxon>Stereum</taxon>
    </lineage>
</organism>
<dbReference type="GeneID" id="18807494"/>
<dbReference type="EMBL" id="JH687398">
    <property type="protein sequence ID" value="EIM80338.1"/>
    <property type="molecule type" value="Genomic_DNA"/>
</dbReference>
<sequence>MVSQSIYLLFKSPPGTRQARAVYVIIGAIMAALVSICFISNVVFADFMWIDHRDFPGGPYAYLIANSSVWWQTLGTACTMVTNFIGDGLLIYRLWIIWGAKWPIAVVPLIVYLGSISMAFISVVQGALPGSNFFRGKSVNFGVPWAALSVSLNVIVTALICTRLILIRRQAAGHLPAEFLQMYTGVMALLVESALPFSIFGIVFAVTYGRNLNVAPVFLFIWGDLCSLCPQFIILRVAMGRAWSRELTAQVAHTNPMVFAPPEQAHYKSSDVEDIAFGTTGLHSSQKGSATVVGSLDKRSRSPQSVRVF</sequence>
<feature type="transmembrane region" description="Helical" evidence="1">
    <location>
        <begin position="104"/>
        <end position="125"/>
    </location>
</feature>
<feature type="transmembrane region" description="Helical" evidence="1">
    <location>
        <begin position="70"/>
        <end position="92"/>
    </location>
</feature>
<dbReference type="Proteomes" id="UP000053927">
    <property type="component" value="Unassembled WGS sequence"/>
</dbReference>
<evidence type="ECO:0000313" key="2">
    <source>
        <dbReference type="EMBL" id="EIM80338.1"/>
    </source>
</evidence>
<protein>
    <recommendedName>
        <fullName evidence="4">Integral membrane protein</fullName>
    </recommendedName>
</protein>
<gene>
    <name evidence="2" type="ORF">STEHIDRAFT_87297</name>
</gene>
<evidence type="ECO:0008006" key="4">
    <source>
        <dbReference type="Google" id="ProtNLM"/>
    </source>
</evidence>
<dbReference type="RefSeq" id="XP_007310477.1">
    <property type="nucleotide sequence ID" value="XM_007310415.1"/>
</dbReference>
<feature type="transmembrane region" description="Helical" evidence="1">
    <location>
        <begin position="186"/>
        <end position="208"/>
    </location>
</feature>
<accession>R7RZR2</accession>
<feature type="transmembrane region" description="Helical" evidence="1">
    <location>
        <begin position="214"/>
        <end position="235"/>
    </location>
</feature>
<evidence type="ECO:0000313" key="3">
    <source>
        <dbReference type="Proteomes" id="UP000053927"/>
    </source>
</evidence>
<keyword evidence="3" id="KW-1185">Reference proteome</keyword>
<feature type="transmembrane region" description="Helical" evidence="1">
    <location>
        <begin position="21"/>
        <end position="50"/>
    </location>
</feature>
<keyword evidence="1" id="KW-0812">Transmembrane</keyword>
<dbReference type="OrthoDB" id="3351617at2759"/>
<dbReference type="AlphaFoldDB" id="R7RZR2"/>
<dbReference type="OMA" id="EHAYYIG"/>
<keyword evidence="1" id="KW-1133">Transmembrane helix</keyword>
<evidence type="ECO:0000256" key="1">
    <source>
        <dbReference type="SAM" id="Phobius"/>
    </source>
</evidence>
<proteinExistence type="predicted"/>